<protein>
    <submittedName>
        <fullName evidence="1">Uncharacterized protein</fullName>
    </submittedName>
</protein>
<organism evidence="1 2">
    <name type="scientific">Mythimna loreyi</name>
    <dbReference type="NCBI Taxonomy" id="667449"/>
    <lineage>
        <taxon>Eukaryota</taxon>
        <taxon>Metazoa</taxon>
        <taxon>Ecdysozoa</taxon>
        <taxon>Arthropoda</taxon>
        <taxon>Hexapoda</taxon>
        <taxon>Insecta</taxon>
        <taxon>Pterygota</taxon>
        <taxon>Neoptera</taxon>
        <taxon>Endopterygota</taxon>
        <taxon>Lepidoptera</taxon>
        <taxon>Glossata</taxon>
        <taxon>Ditrysia</taxon>
        <taxon>Noctuoidea</taxon>
        <taxon>Noctuidae</taxon>
        <taxon>Noctuinae</taxon>
        <taxon>Hadenini</taxon>
        <taxon>Mythimna</taxon>
    </lineage>
</organism>
<comment type="caution">
    <text evidence="1">The sequence shown here is derived from an EMBL/GenBank/DDBJ whole genome shotgun (WGS) entry which is preliminary data.</text>
</comment>
<evidence type="ECO:0000313" key="1">
    <source>
        <dbReference type="EMBL" id="KAJ8728398.1"/>
    </source>
</evidence>
<evidence type="ECO:0000313" key="2">
    <source>
        <dbReference type="Proteomes" id="UP001231649"/>
    </source>
</evidence>
<gene>
    <name evidence="1" type="ORF">PYW08_016783</name>
</gene>
<proteinExistence type="predicted"/>
<keyword evidence="2" id="KW-1185">Reference proteome</keyword>
<accession>A0ACC2QXY5</accession>
<reference evidence="1" key="1">
    <citation type="submission" date="2023-03" db="EMBL/GenBank/DDBJ databases">
        <title>Chromosome-level genomes of two armyworms, Mythimna separata and Mythimna loreyi, provide insights into the biosynthesis and reception of sex pheromones.</title>
        <authorList>
            <person name="Zhao H."/>
        </authorList>
    </citation>
    <scope>NUCLEOTIDE SEQUENCE</scope>
    <source>
        <strain evidence="1">BeijingLab</strain>
    </source>
</reference>
<dbReference type="Proteomes" id="UP001231649">
    <property type="component" value="Chromosome 9"/>
</dbReference>
<dbReference type="EMBL" id="CM056785">
    <property type="protein sequence ID" value="KAJ8728398.1"/>
    <property type="molecule type" value="Genomic_DNA"/>
</dbReference>
<name>A0ACC2QXY5_9NEOP</name>
<sequence length="238" mass="26984">MNFDFVENSISCHYANENDALPSAEDKNFIPRPNSIFFHETSCRGGLNSRQACAIESASRAHPSRQIYVMFSSPVSQVLYQRSSITILRRFPNVKFARVHINEYARNTPLEAMVASAPFNRSLWQVEHTSDILRYLTLYKWGGVYLDTDVLVVKSLTPLGYNWVAKESDGIINAAVIAISLDQIGRKLAEALINEVNTTYRPDLWNHNGPGAITRVIRKMCRTSNSTEWSSYTCQGWL</sequence>